<evidence type="ECO:0000313" key="1">
    <source>
        <dbReference type="EMBL" id="MCS2162106.1"/>
    </source>
</evidence>
<comment type="caution">
    <text evidence="1">The sequence shown here is derived from an EMBL/GenBank/DDBJ whole genome shotgun (WGS) entry which is preliminary data.</text>
</comment>
<reference evidence="1 2" key="1">
    <citation type="submission" date="2022-04" db="EMBL/GenBank/DDBJ databases">
        <title>Proposal of a three novel species of Scandinavium, Scandinavium hiltneri, Scandinavium manionii, Scandinavium tedordense.</title>
        <authorList>
            <person name="Maddock D.W."/>
            <person name="Brady C.L."/>
            <person name="Denman S."/>
            <person name="Arnold D."/>
        </authorList>
    </citation>
    <scope>NUCLEOTIDE SEQUENCE [LARGE SCALE GENOMIC DNA]</scope>
    <source>
        <strain evidence="1 2">H11S7</strain>
    </source>
</reference>
<dbReference type="EMBL" id="JALIGE010000074">
    <property type="protein sequence ID" value="MCS2162106.1"/>
    <property type="molecule type" value="Genomic_DNA"/>
</dbReference>
<sequence>MLDIEAYSEREKELLLFVVNRIANNYKNKLLIKSVSRMNENGIAWQKELTDQHNEALARFKMMSQRTQRIKDSVGTLAHSLYSKAKINYTIAYGKTITSITPEESAFYKNMMSITLFCTHITKTRSVEMSNKERKENSPKLQLKSLHVIRKTGLPINTNPQVESSREQNSTCFGNDDFVFFSLECGTQTQKPSSRFGRRVFRTPVTNDCRFKNTLIILNDLFKNINRPEETIKRLALSESAITLSEPAIRRIRRRYMPVDVIAVGNINNYITCSVILAIRTLPPDDQRKLLAIRKDNELNLLINIFFRPQIAFPQFFNAWEGEYEFKELKN</sequence>
<organism evidence="1 2">
    <name type="scientific">Scandinavium hiltneri</name>
    <dbReference type="NCBI Taxonomy" id="2926519"/>
    <lineage>
        <taxon>Bacteria</taxon>
        <taxon>Pseudomonadati</taxon>
        <taxon>Pseudomonadota</taxon>
        <taxon>Gammaproteobacteria</taxon>
        <taxon>Enterobacterales</taxon>
        <taxon>Enterobacteriaceae</taxon>
        <taxon>Scandinavium</taxon>
    </lineage>
</organism>
<accession>A0ABT2E2J8</accession>
<dbReference type="Proteomes" id="UP001205357">
    <property type="component" value="Unassembled WGS sequence"/>
</dbReference>
<protein>
    <submittedName>
        <fullName evidence="1">Uncharacterized protein</fullName>
    </submittedName>
</protein>
<dbReference type="RefSeq" id="WP_258988674.1">
    <property type="nucleotide sequence ID" value="NZ_JALIGE010000074.1"/>
</dbReference>
<gene>
    <name evidence="1" type="ORF">MUU47_13475</name>
</gene>
<proteinExistence type="predicted"/>
<evidence type="ECO:0000313" key="2">
    <source>
        <dbReference type="Proteomes" id="UP001205357"/>
    </source>
</evidence>
<name>A0ABT2E2J8_9ENTR</name>
<keyword evidence="2" id="KW-1185">Reference proteome</keyword>